<name>X1TY23_9ZZZZ</name>
<comment type="caution">
    <text evidence="1">The sequence shown here is derived from an EMBL/GenBank/DDBJ whole genome shotgun (WGS) entry which is preliminary data.</text>
</comment>
<sequence>MSNDEGQYLIFLKYQREYLSQVTGYSKGYLSRVATGAKPPSEVFIGVCCHTLKEPQEELFKLVEPQPAALLSAQ</sequence>
<gene>
    <name evidence="1" type="ORF">S12H4_47401</name>
</gene>
<evidence type="ECO:0008006" key="2">
    <source>
        <dbReference type="Google" id="ProtNLM"/>
    </source>
</evidence>
<evidence type="ECO:0000313" key="1">
    <source>
        <dbReference type="EMBL" id="GAJ10228.1"/>
    </source>
</evidence>
<proteinExistence type="predicted"/>
<organism evidence="1">
    <name type="scientific">marine sediment metagenome</name>
    <dbReference type="NCBI Taxonomy" id="412755"/>
    <lineage>
        <taxon>unclassified sequences</taxon>
        <taxon>metagenomes</taxon>
        <taxon>ecological metagenomes</taxon>
    </lineage>
</organism>
<reference evidence="1" key="1">
    <citation type="journal article" date="2014" name="Front. Microbiol.">
        <title>High frequency of phylogenetically diverse reductive dehalogenase-homologous genes in deep subseafloor sedimentary metagenomes.</title>
        <authorList>
            <person name="Kawai M."/>
            <person name="Futagami T."/>
            <person name="Toyoda A."/>
            <person name="Takaki Y."/>
            <person name="Nishi S."/>
            <person name="Hori S."/>
            <person name="Arai W."/>
            <person name="Tsubouchi T."/>
            <person name="Morono Y."/>
            <person name="Uchiyama I."/>
            <person name="Ito T."/>
            <person name="Fujiyama A."/>
            <person name="Inagaki F."/>
            <person name="Takami H."/>
        </authorList>
    </citation>
    <scope>NUCLEOTIDE SEQUENCE</scope>
    <source>
        <strain evidence="1">Expedition CK06-06</strain>
    </source>
</reference>
<protein>
    <recommendedName>
        <fullName evidence="2">HTH cro/C1-type domain-containing protein</fullName>
    </recommendedName>
</protein>
<dbReference type="AlphaFoldDB" id="X1TY23"/>
<accession>X1TY23</accession>
<feature type="non-terminal residue" evidence="1">
    <location>
        <position position="74"/>
    </location>
</feature>
<dbReference type="EMBL" id="BARW01029506">
    <property type="protein sequence ID" value="GAJ10228.1"/>
    <property type="molecule type" value="Genomic_DNA"/>
</dbReference>